<name>A0ABY5PA02_9ACTN</name>
<dbReference type="Proteomes" id="UP001058860">
    <property type="component" value="Chromosome"/>
</dbReference>
<feature type="region of interest" description="Disordered" evidence="1">
    <location>
        <begin position="169"/>
        <end position="189"/>
    </location>
</feature>
<proteinExistence type="predicted"/>
<protein>
    <submittedName>
        <fullName evidence="2">Uncharacterized protein</fullName>
    </submittedName>
</protein>
<evidence type="ECO:0000313" key="2">
    <source>
        <dbReference type="EMBL" id="UUY01560.1"/>
    </source>
</evidence>
<evidence type="ECO:0000256" key="1">
    <source>
        <dbReference type="SAM" id="MobiDB-lite"/>
    </source>
</evidence>
<keyword evidence="3" id="KW-1185">Reference proteome</keyword>
<sequence length="248" mass="26179">MVFDSSLDLGDGVVARVALRAFASGLAVDAAEVLIQAAVAAVPAVKQPAAALGAVERSAQVVLMLRRPISGDRTGSEDLLNLVEGVEIDDRVVAAHHRPASVGDQADVVVVLEQLVDRGQSQRLRPPLRCRTTAEPFLFEQLGQLAESPKPGGVEVERPGHQRCAFRVDDDRPDVASGDQLTQGEVSDRGLEGRAAQAVLLVESLANLGREIVGVVLGERREHSVHQPARGGLVDVLADGDQGDAHAE</sequence>
<dbReference type="EMBL" id="CP088295">
    <property type="protein sequence ID" value="UUY01560.1"/>
    <property type="molecule type" value="Genomic_DNA"/>
</dbReference>
<reference evidence="3" key="1">
    <citation type="submission" date="2021-11" db="EMBL/GenBank/DDBJ databases">
        <title>Cultivation dependent microbiological survey of springs from the worlds oldest radium mine currently devoted to the extraction of radon-saturated water.</title>
        <authorList>
            <person name="Kapinusova G."/>
            <person name="Smrhova T."/>
            <person name="Strejcek M."/>
            <person name="Suman J."/>
            <person name="Jani K."/>
            <person name="Pajer P."/>
            <person name="Uhlik O."/>
        </authorList>
    </citation>
    <scope>NUCLEOTIDE SEQUENCE [LARGE SCALE GENOMIC DNA]</scope>
    <source>
        <strain evidence="3">J379</strain>
    </source>
</reference>
<accession>A0ABY5PA02</accession>
<organism evidence="2 3">
    <name type="scientific">Svornostia abyssi</name>
    <dbReference type="NCBI Taxonomy" id="2898438"/>
    <lineage>
        <taxon>Bacteria</taxon>
        <taxon>Bacillati</taxon>
        <taxon>Actinomycetota</taxon>
        <taxon>Thermoleophilia</taxon>
        <taxon>Solirubrobacterales</taxon>
        <taxon>Baekduiaceae</taxon>
        <taxon>Svornostia</taxon>
    </lineage>
</organism>
<evidence type="ECO:0000313" key="3">
    <source>
        <dbReference type="Proteomes" id="UP001058860"/>
    </source>
</evidence>
<gene>
    <name evidence="2" type="ORF">LRS13_12530</name>
</gene>